<keyword evidence="5 11" id="KW-0808">Transferase</keyword>
<comment type="similarity">
    <text evidence="1 11">Belongs to the RNA polymerase alpha chain family.</text>
</comment>
<evidence type="ECO:0000313" key="13">
    <source>
        <dbReference type="EMBL" id="OGY23308.1"/>
    </source>
</evidence>
<reference evidence="13 14" key="1">
    <citation type="journal article" date="2016" name="Nat. Commun.">
        <title>Thousands of microbial genomes shed light on interconnected biogeochemical processes in an aquifer system.</title>
        <authorList>
            <person name="Anantharaman K."/>
            <person name="Brown C.T."/>
            <person name="Hug L.A."/>
            <person name="Sharon I."/>
            <person name="Castelle C.J."/>
            <person name="Probst A.J."/>
            <person name="Thomas B.C."/>
            <person name="Singh A."/>
            <person name="Wilkins M.J."/>
            <person name="Karaoz U."/>
            <person name="Brodie E.L."/>
            <person name="Williams K.H."/>
            <person name="Hubbard S.S."/>
            <person name="Banfield J.F."/>
        </authorList>
    </citation>
    <scope>NUCLEOTIDE SEQUENCE [LARGE SCALE GENOMIC DNA]</scope>
</reference>
<dbReference type="NCBIfam" id="TIGR02027">
    <property type="entry name" value="rpoA"/>
    <property type="match status" value="1"/>
</dbReference>
<keyword evidence="7 11" id="KW-0804">Transcription</keyword>
<dbReference type="SMART" id="SM00662">
    <property type="entry name" value="RPOLD"/>
    <property type="match status" value="1"/>
</dbReference>
<proteinExistence type="inferred from homology"/>
<feature type="region of interest" description="Alpha C-terminal domain (alpha-CTD)" evidence="11">
    <location>
        <begin position="237"/>
        <end position="299"/>
    </location>
</feature>
<dbReference type="Pfam" id="PF01000">
    <property type="entry name" value="RNA_pol_A_bac"/>
    <property type="match status" value="1"/>
</dbReference>
<dbReference type="SUPFAM" id="SSF55257">
    <property type="entry name" value="RBP11-like subunits of RNA polymerase"/>
    <property type="match status" value="1"/>
</dbReference>
<dbReference type="NCBIfam" id="NF003513">
    <property type="entry name" value="PRK05182.1-2"/>
    <property type="match status" value="1"/>
</dbReference>
<evidence type="ECO:0000256" key="4">
    <source>
        <dbReference type="ARBA" id="ARBA00022478"/>
    </source>
</evidence>
<dbReference type="InterPro" id="IPR011260">
    <property type="entry name" value="RNAP_asu_C"/>
</dbReference>
<feature type="region of interest" description="Alpha N-terminal domain (alpha-NTD)" evidence="11">
    <location>
        <begin position="1"/>
        <end position="221"/>
    </location>
</feature>
<evidence type="ECO:0000313" key="14">
    <source>
        <dbReference type="Proteomes" id="UP000178493"/>
    </source>
</evidence>
<evidence type="ECO:0000256" key="5">
    <source>
        <dbReference type="ARBA" id="ARBA00022679"/>
    </source>
</evidence>
<accession>A0A1G1W6L3</accession>
<sequence length="299" mass="32413">MIELVKVSGSGNSHEGAIVVEPLPQGYGLTLGNALRRVLLSSLAGGAITQAKIEGIKHEYSTIKGVKEDVVEILLNLKRVRLKIEGDKSVKLKIEAKGPGEVKAGSIEAAAGVEIVNPDLHIASLADSKTKLEMEMTAEKGVGFLPVESRRSFGIGTIPLDATFSPVLRVNYKVEPTRVGQMTNFDKLTIFVATDGTLTPAEAVKQASKNLQDYFGVLVEQRKRPIKEKETRPPPKIDKNALVEELELSTRITNALRNAGIDTVGKLLETPKEELVKLKNMGAKSISDIEEQLKEKGLT</sequence>
<evidence type="ECO:0000256" key="10">
    <source>
        <dbReference type="ARBA" id="ARBA00048552"/>
    </source>
</evidence>
<comment type="subunit">
    <text evidence="11">Homodimer. The RNAP catalytic core consists of 2 alpha, 1 beta, 1 beta' and 1 omega subunit. When a sigma factor is associated with the core the holoenzyme is formed, which can initiate transcription.</text>
</comment>
<dbReference type="NCBIfam" id="NF003519">
    <property type="entry name" value="PRK05182.2-5"/>
    <property type="match status" value="1"/>
</dbReference>
<dbReference type="Pfam" id="PF01193">
    <property type="entry name" value="RNA_pol_L"/>
    <property type="match status" value="1"/>
</dbReference>
<comment type="function">
    <text evidence="11">DNA-dependent RNA polymerase catalyzes the transcription of DNA into RNA using the four ribonucleoside triphosphates as substrates.</text>
</comment>
<dbReference type="Gene3D" id="1.10.150.20">
    <property type="entry name" value="5' to 3' exonuclease, C-terminal subdomain"/>
    <property type="match status" value="1"/>
</dbReference>
<dbReference type="InterPro" id="IPR011263">
    <property type="entry name" value="DNA-dir_RNA_pol_RpoA/D/Rpb3"/>
</dbReference>
<dbReference type="InterPro" id="IPR011773">
    <property type="entry name" value="DNA-dir_RpoA"/>
</dbReference>
<evidence type="ECO:0000256" key="8">
    <source>
        <dbReference type="ARBA" id="ARBA00032524"/>
    </source>
</evidence>
<organism evidence="13 14">
    <name type="scientific">Candidatus Woykebacteria bacterium GWB1_45_5</name>
    <dbReference type="NCBI Taxonomy" id="1802592"/>
    <lineage>
        <taxon>Bacteria</taxon>
        <taxon>Candidatus Woykeibacteriota</taxon>
    </lineage>
</organism>
<evidence type="ECO:0000256" key="9">
    <source>
        <dbReference type="ARBA" id="ARBA00033070"/>
    </source>
</evidence>
<evidence type="ECO:0000256" key="2">
    <source>
        <dbReference type="ARBA" id="ARBA00012418"/>
    </source>
</evidence>
<dbReference type="SUPFAM" id="SSF56553">
    <property type="entry name" value="Insert subdomain of RNA polymerase alpha subunit"/>
    <property type="match status" value="1"/>
</dbReference>
<keyword evidence="4 11" id="KW-0240">DNA-directed RNA polymerase</keyword>
<evidence type="ECO:0000256" key="3">
    <source>
        <dbReference type="ARBA" id="ARBA00015972"/>
    </source>
</evidence>
<dbReference type="AlphaFoldDB" id="A0A1G1W6L3"/>
<dbReference type="GO" id="GO:0006351">
    <property type="term" value="P:DNA-templated transcription"/>
    <property type="evidence" value="ECO:0007669"/>
    <property type="project" value="UniProtKB-UniRule"/>
</dbReference>
<evidence type="ECO:0000256" key="1">
    <source>
        <dbReference type="ARBA" id="ARBA00007123"/>
    </source>
</evidence>
<comment type="caution">
    <text evidence="13">The sequence shown here is derived from an EMBL/GenBank/DDBJ whole genome shotgun (WGS) entry which is preliminary data.</text>
</comment>
<protein>
    <recommendedName>
        <fullName evidence="3 11">DNA-directed RNA polymerase subunit alpha</fullName>
        <shortName evidence="11">RNAP subunit alpha</shortName>
        <ecNumber evidence="2 11">2.7.7.6</ecNumber>
    </recommendedName>
    <alternativeName>
        <fullName evidence="9 11">RNA polymerase subunit alpha</fullName>
    </alternativeName>
    <alternativeName>
        <fullName evidence="8 11">Transcriptase subunit alpha</fullName>
    </alternativeName>
</protein>
<evidence type="ECO:0000256" key="11">
    <source>
        <dbReference type="HAMAP-Rule" id="MF_00059"/>
    </source>
</evidence>
<dbReference type="SUPFAM" id="SSF47789">
    <property type="entry name" value="C-terminal domain of RNA polymerase alpha subunit"/>
    <property type="match status" value="1"/>
</dbReference>
<dbReference type="GO" id="GO:0003677">
    <property type="term" value="F:DNA binding"/>
    <property type="evidence" value="ECO:0007669"/>
    <property type="project" value="UniProtKB-UniRule"/>
</dbReference>
<dbReference type="GO" id="GO:0046983">
    <property type="term" value="F:protein dimerization activity"/>
    <property type="evidence" value="ECO:0007669"/>
    <property type="project" value="InterPro"/>
</dbReference>
<evidence type="ECO:0000256" key="7">
    <source>
        <dbReference type="ARBA" id="ARBA00023163"/>
    </source>
</evidence>
<dbReference type="GO" id="GO:0000428">
    <property type="term" value="C:DNA-directed RNA polymerase complex"/>
    <property type="evidence" value="ECO:0007669"/>
    <property type="project" value="UniProtKB-KW"/>
</dbReference>
<dbReference type="CDD" id="cd06928">
    <property type="entry name" value="RNAP_alpha_NTD"/>
    <property type="match status" value="1"/>
</dbReference>
<comment type="domain">
    <text evidence="11">The N-terminal domain is essential for RNAP assembly and basal transcription, whereas the C-terminal domain is involved in interaction with transcriptional regulators and with upstream promoter elements.</text>
</comment>
<dbReference type="GO" id="GO:0005737">
    <property type="term" value="C:cytoplasm"/>
    <property type="evidence" value="ECO:0007669"/>
    <property type="project" value="UniProtKB-ARBA"/>
</dbReference>
<dbReference type="EMBL" id="MHCO01000034">
    <property type="protein sequence ID" value="OGY23308.1"/>
    <property type="molecule type" value="Genomic_DNA"/>
</dbReference>
<evidence type="ECO:0000256" key="6">
    <source>
        <dbReference type="ARBA" id="ARBA00022695"/>
    </source>
</evidence>
<dbReference type="Pfam" id="PF03118">
    <property type="entry name" value="RNA_pol_A_CTD"/>
    <property type="match status" value="1"/>
</dbReference>
<dbReference type="FunFam" id="2.170.120.12:FF:000001">
    <property type="entry name" value="DNA-directed RNA polymerase subunit alpha"/>
    <property type="match status" value="1"/>
</dbReference>
<dbReference type="InterPro" id="IPR011262">
    <property type="entry name" value="DNA-dir_RNA_pol_insert"/>
</dbReference>
<dbReference type="GO" id="GO:0003899">
    <property type="term" value="F:DNA-directed RNA polymerase activity"/>
    <property type="evidence" value="ECO:0007669"/>
    <property type="project" value="UniProtKB-UniRule"/>
</dbReference>
<evidence type="ECO:0000259" key="12">
    <source>
        <dbReference type="SMART" id="SM00662"/>
    </source>
</evidence>
<dbReference type="EC" id="2.7.7.6" evidence="2 11"/>
<comment type="catalytic activity">
    <reaction evidence="10 11">
        <text>RNA(n) + a ribonucleoside 5'-triphosphate = RNA(n+1) + diphosphate</text>
        <dbReference type="Rhea" id="RHEA:21248"/>
        <dbReference type="Rhea" id="RHEA-COMP:14527"/>
        <dbReference type="Rhea" id="RHEA-COMP:17342"/>
        <dbReference type="ChEBI" id="CHEBI:33019"/>
        <dbReference type="ChEBI" id="CHEBI:61557"/>
        <dbReference type="ChEBI" id="CHEBI:140395"/>
        <dbReference type="EC" id="2.7.7.6"/>
    </reaction>
</comment>
<dbReference type="Gene3D" id="3.30.1360.10">
    <property type="entry name" value="RNA polymerase, RBP11-like subunit"/>
    <property type="match status" value="1"/>
</dbReference>
<dbReference type="Proteomes" id="UP000178493">
    <property type="component" value="Unassembled WGS sequence"/>
</dbReference>
<dbReference type="Gene3D" id="2.170.120.12">
    <property type="entry name" value="DNA-directed RNA polymerase, insert domain"/>
    <property type="match status" value="1"/>
</dbReference>
<feature type="domain" description="DNA-directed RNA polymerase RpoA/D/Rpb3-type" evidence="12">
    <location>
        <begin position="15"/>
        <end position="221"/>
    </location>
</feature>
<dbReference type="InterPro" id="IPR036603">
    <property type="entry name" value="RBP11-like"/>
</dbReference>
<keyword evidence="6 11" id="KW-0548">Nucleotidyltransferase</keyword>
<name>A0A1G1W6L3_9BACT</name>
<dbReference type="InterPro" id="IPR036643">
    <property type="entry name" value="RNApol_insert_sf"/>
</dbReference>
<dbReference type="HAMAP" id="MF_00059">
    <property type="entry name" value="RNApol_bact_RpoA"/>
    <property type="match status" value="1"/>
</dbReference>
<gene>
    <name evidence="11" type="primary">rpoA</name>
    <name evidence="13" type="ORF">A2126_04535</name>
</gene>